<dbReference type="InterPro" id="IPR017441">
    <property type="entry name" value="Protein_kinase_ATP_BS"/>
</dbReference>
<dbReference type="InterPro" id="IPR011009">
    <property type="entry name" value="Kinase-like_dom_sf"/>
</dbReference>
<evidence type="ECO:0000256" key="4">
    <source>
        <dbReference type="ARBA" id="ARBA00022840"/>
    </source>
</evidence>
<dbReference type="SUPFAM" id="SSF56112">
    <property type="entry name" value="Protein kinase-like (PK-like)"/>
    <property type="match status" value="1"/>
</dbReference>
<reference evidence="11" key="1">
    <citation type="journal article" date="2023" name="Commun. Biol.">
        <title>Genome analysis of Parmales, the sister group of diatoms, reveals the evolutionary specialization of diatoms from phago-mixotrophs to photoautotrophs.</title>
        <authorList>
            <person name="Ban H."/>
            <person name="Sato S."/>
            <person name="Yoshikawa S."/>
            <person name="Yamada K."/>
            <person name="Nakamura Y."/>
            <person name="Ichinomiya M."/>
            <person name="Sato N."/>
            <person name="Blanc-Mathieu R."/>
            <person name="Endo H."/>
            <person name="Kuwata A."/>
            <person name="Ogata H."/>
        </authorList>
    </citation>
    <scope>NUCLEOTIDE SEQUENCE [LARGE SCALE GENOMIC DNA]</scope>
    <source>
        <strain evidence="11">NIES 3701</strain>
    </source>
</reference>
<feature type="binding site" evidence="7">
    <location>
        <position position="268"/>
    </location>
    <ligand>
        <name>ATP</name>
        <dbReference type="ChEBI" id="CHEBI:30616"/>
    </ligand>
</feature>
<dbReference type="Pfam" id="PF00069">
    <property type="entry name" value="Pkinase"/>
    <property type="match status" value="1"/>
</dbReference>
<feature type="compositionally biased region" description="Polar residues" evidence="8">
    <location>
        <begin position="215"/>
        <end position="228"/>
    </location>
</feature>
<feature type="compositionally biased region" description="Polar residues" evidence="8">
    <location>
        <begin position="97"/>
        <end position="113"/>
    </location>
</feature>
<keyword evidence="3" id="KW-0418">Kinase</keyword>
<dbReference type="Gene3D" id="1.10.510.10">
    <property type="entry name" value="Transferase(Phosphotransferase) domain 1"/>
    <property type="match status" value="1"/>
</dbReference>
<proteinExistence type="inferred from homology"/>
<dbReference type="InterPro" id="IPR050339">
    <property type="entry name" value="CC_SR_Kinase"/>
</dbReference>
<evidence type="ECO:0000256" key="1">
    <source>
        <dbReference type="ARBA" id="ARBA00022679"/>
    </source>
</evidence>
<keyword evidence="5" id="KW-0652">Protein synthesis inhibitor</keyword>
<evidence type="ECO:0000256" key="6">
    <source>
        <dbReference type="ARBA" id="ARBA00037982"/>
    </source>
</evidence>
<dbReference type="GO" id="GO:0005634">
    <property type="term" value="C:nucleus"/>
    <property type="evidence" value="ECO:0007669"/>
    <property type="project" value="TreeGrafter"/>
</dbReference>
<comment type="similarity">
    <text evidence="6">Belongs to the protein kinase superfamily. Ser/Thr protein kinase family. GCN2 subfamily.</text>
</comment>
<dbReference type="OrthoDB" id="5337378at2759"/>
<dbReference type="PROSITE" id="PS50011">
    <property type="entry name" value="PROTEIN_KINASE_DOM"/>
    <property type="match status" value="1"/>
</dbReference>
<dbReference type="Proteomes" id="UP001165085">
    <property type="component" value="Unassembled WGS sequence"/>
</dbReference>
<dbReference type="PROSITE" id="PS00108">
    <property type="entry name" value="PROTEIN_KINASE_ST"/>
    <property type="match status" value="1"/>
</dbReference>
<evidence type="ECO:0000256" key="2">
    <source>
        <dbReference type="ARBA" id="ARBA00022741"/>
    </source>
</evidence>
<dbReference type="AlphaFoldDB" id="A0A9W7AS87"/>
<gene>
    <name evidence="10" type="ORF">TrST_g331</name>
</gene>
<accession>A0A9W7AS87</accession>
<keyword evidence="2 7" id="KW-0547">Nucleotide-binding</keyword>
<feature type="region of interest" description="Disordered" evidence="8">
    <location>
        <begin position="1"/>
        <end position="37"/>
    </location>
</feature>
<dbReference type="EMBL" id="BRXY01000199">
    <property type="protein sequence ID" value="GMH76601.1"/>
    <property type="molecule type" value="Genomic_DNA"/>
</dbReference>
<dbReference type="Gene3D" id="3.30.200.20">
    <property type="entry name" value="Phosphorylase Kinase, domain 1"/>
    <property type="match status" value="1"/>
</dbReference>
<dbReference type="GO" id="GO:0005524">
    <property type="term" value="F:ATP binding"/>
    <property type="evidence" value="ECO:0007669"/>
    <property type="project" value="UniProtKB-UniRule"/>
</dbReference>
<protein>
    <recommendedName>
        <fullName evidence="9">Protein kinase domain-containing protein</fullName>
    </recommendedName>
</protein>
<dbReference type="PANTHER" id="PTHR11042:SF185">
    <property type="entry name" value="WEE1-LIKE PROTEIN KINASE"/>
    <property type="match status" value="1"/>
</dbReference>
<dbReference type="PANTHER" id="PTHR11042">
    <property type="entry name" value="EUKARYOTIC TRANSLATION INITIATION FACTOR 2-ALPHA KINASE EIF2-ALPHA KINASE -RELATED"/>
    <property type="match status" value="1"/>
</dbReference>
<evidence type="ECO:0000256" key="3">
    <source>
        <dbReference type="ARBA" id="ARBA00022777"/>
    </source>
</evidence>
<evidence type="ECO:0000313" key="10">
    <source>
        <dbReference type="EMBL" id="GMH76601.1"/>
    </source>
</evidence>
<dbReference type="InterPro" id="IPR008271">
    <property type="entry name" value="Ser/Thr_kinase_AS"/>
</dbReference>
<dbReference type="GO" id="GO:0004713">
    <property type="term" value="F:protein tyrosine kinase activity"/>
    <property type="evidence" value="ECO:0007669"/>
    <property type="project" value="TreeGrafter"/>
</dbReference>
<dbReference type="PROSITE" id="PS00107">
    <property type="entry name" value="PROTEIN_KINASE_ATP"/>
    <property type="match status" value="1"/>
</dbReference>
<feature type="compositionally biased region" description="Polar residues" evidence="8">
    <location>
        <begin position="25"/>
        <end position="34"/>
    </location>
</feature>
<evidence type="ECO:0000313" key="11">
    <source>
        <dbReference type="Proteomes" id="UP001165085"/>
    </source>
</evidence>
<feature type="compositionally biased region" description="Low complexity" evidence="8">
    <location>
        <begin position="156"/>
        <end position="170"/>
    </location>
</feature>
<dbReference type="InterPro" id="IPR000719">
    <property type="entry name" value="Prot_kinase_dom"/>
</dbReference>
<keyword evidence="4 7" id="KW-0067">ATP-binding</keyword>
<evidence type="ECO:0000259" key="9">
    <source>
        <dbReference type="PROSITE" id="PS50011"/>
    </source>
</evidence>
<dbReference type="SMART" id="SM00220">
    <property type="entry name" value="S_TKc"/>
    <property type="match status" value="1"/>
</dbReference>
<evidence type="ECO:0000256" key="7">
    <source>
        <dbReference type="PROSITE-ProRule" id="PRU10141"/>
    </source>
</evidence>
<keyword evidence="11" id="KW-1185">Reference proteome</keyword>
<organism evidence="10 11">
    <name type="scientific">Triparma strigata</name>
    <dbReference type="NCBI Taxonomy" id="1606541"/>
    <lineage>
        <taxon>Eukaryota</taxon>
        <taxon>Sar</taxon>
        <taxon>Stramenopiles</taxon>
        <taxon>Ochrophyta</taxon>
        <taxon>Bolidophyceae</taxon>
        <taxon>Parmales</taxon>
        <taxon>Triparmaceae</taxon>
        <taxon>Triparma</taxon>
    </lineage>
</organism>
<comment type="caution">
    <text evidence="10">The sequence shown here is derived from an EMBL/GenBank/DDBJ whole genome shotgun (WGS) entry which is preliminary data.</text>
</comment>
<name>A0A9W7AS87_9STRA</name>
<dbReference type="GO" id="GO:0017148">
    <property type="term" value="P:negative regulation of translation"/>
    <property type="evidence" value="ECO:0007669"/>
    <property type="project" value="UniProtKB-KW"/>
</dbReference>
<evidence type="ECO:0000256" key="5">
    <source>
        <dbReference type="ARBA" id="ARBA00023193"/>
    </source>
</evidence>
<feature type="region of interest" description="Disordered" evidence="8">
    <location>
        <begin position="58"/>
        <end position="228"/>
    </location>
</feature>
<sequence>MSRQTPLPSSPLHKRPRLESMDFQPLSQASSTISDFPFESNIIEKGGAEGEGKVLFRLEEDGGGGGGDENGGRFHLNRCESFDPTFEMGNGGDSDTEMSTSPRKPLRISTNLAPPSRLFGSVSTPKGDSGFESPRLPPPLPQTFTPPASHFPRPKNNNNSLSSSQNASVSFGTSKLTRAGSIAAGSGRRISPNDVMGFVPSTPSKESFRQESSTHHISSTSAPYPSSVHTPRSRFSSDFIIRSTLGSGVFGTVYSVQSTVDKNRYAIKTMGEGKGVSAEMLKEVVALARLCDTPNIDLSSIVRYYGAWEESGTLYCQMELCDGTLTRVIYEDRGFVNNDDEKVKLLRSMVQALEVVHGNGLVHLDIKPENIFTRAGQYKLGDFGLCRNGKGERHVEEGDSRYMSMELLNDDYRSLEKSDIFSLGCTLYEVCRCEPLPFSGQEWQDIRGGVLREFEARFELKNLIREMCAVNVGDRPTAHDLLGRRALMSESERALLIEKNRVKDLNGRMEIMSNMRKQQEGGGVVTKTRLQRASTWQG</sequence>
<keyword evidence="1" id="KW-0808">Transferase</keyword>
<feature type="domain" description="Protein kinase" evidence="9">
    <location>
        <begin position="239"/>
        <end position="488"/>
    </location>
</feature>
<evidence type="ECO:0000256" key="8">
    <source>
        <dbReference type="SAM" id="MobiDB-lite"/>
    </source>
</evidence>
<dbReference type="GO" id="GO:0005737">
    <property type="term" value="C:cytoplasm"/>
    <property type="evidence" value="ECO:0007669"/>
    <property type="project" value="TreeGrafter"/>
</dbReference>